<feature type="compositionally biased region" description="Polar residues" evidence="1">
    <location>
        <begin position="63"/>
        <end position="78"/>
    </location>
</feature>
<evidence type="ECO:0000313" key="2">
    <source>
        <dbReference type="EMBL" id="TRZ13237.1"/>
    </source>
</evidence>
<dbReference type="EMBL" id="SWJQ01000524">
    <property type="protein sequence ID" value="TRZ13237.1"/>
    <property type="molecule type" value="Genomic_DNA"/>
</dbReference>
<protein>
    <submittedName>
        <fullName evidence="2">Uncharacterized protein</fullName>
    </submittedName>
</protein>
<dbReference type="AlphaFoldDB" id="A0A8K1G7X2"/>
<feature type="region of interest" description="Disordered" evidence="1">
    <location>
        <begin position="1"/>
        <end position="111"/>
    </location>
</feature>
<evidence type="ECO:0000313" key="3">
    <source>
        <dbReference type="Proteomes" id="UP000796761"/>
    </source>
</evidence>
<organism evidence="2 3">
    <name type="scientific">Zosterops borbonicus</name>
    <dbReference type="NCBI Taxonomy" id="364589"/>
    <lineage>
        <taxon>Eukaryota</taxon>
        <taxon>Metazoa</taxon>
        <taxon>Chordata</taxon>
        <taxon>Craniata</taxon>
        <taxon>Vertebrata</taxon>
        <taxon>Euteleostomi</taxon>
        <taxon>Archelosauria</taxon>
        <taxon>Archosauria</taxon>
        <taxon>Dinosauria</taxon>
        <taxon>Saurischia</taxon>
        <taxon>Theropoda</taxon>
        <taxon>Coelurosauria</taxon>
        <taxon>Aves</taxon>
        <taxon>Neognathae</taxon>
        <taxon>Neoaves</taxon>
        <taxon>Telluraves</taxon>
        <taxon>Australaves</taxon>
        <taxon>Passeriformes</taxon>
        <taxon>Sylvioidea</taxon>
        <taxon>Zosteropidae</taxon>
        <taxon>Zosterops</taxon>
    </lineage>
</organism>
<evidence type="ECO:0000256" key="1">
    <source>
        <dbReference type="SAM" id="MobiDB-lite"/>
    </source>
</evidence>
<gene>
    <name evidence="2" type="ORF">HGM15179_013870</name>
</gene>
<name>A0A8K1G7X2_9PASS</name>
<comment type="caution">
    <text evidence="2">The sequence shown here is derived from an EMBL/GenBank/DDBJ whole genome shotgun (WGS) entry which is preliminary data.</text>
</comment>
<dbReference type="Proteomes" id="UP000796761">
    <property type="component" value="Unassembled WGS sequence"/>
</dbReference>
<feature type="compositionally biased region" description="Polar residues" evidence="1">
    <location>
        <begin position="1"/>
        <end position="17"/>
    </location>
</feature>
<proteinExistence type="predicted"/>
<accession>A0A8K1G7X2</accession>
<sequence>MDALSSTPPSEGVSRSQLLFEAQCRVRGRPHPPLGPGQQPRTWGTAMPRPNPIPAVALDTRPALSNCSPASSAGSDSQMPGWVPATLGAAKAKAEPSSAGHDVTWLPDREKEEVSNPASVYMGITKSCIPSPDCSELHVNPKLDP</sequence>
<keyword evidence="3" id="KW-1185">Reference proteome</keyword>
<reference evidence="2" key="1">
    <citation type="submission" date="2019-04" db="EMBL/GenBank/DDBJ databases">
        <title>Genome assembly of Zosterops borbonicus 15179.</title>
        <authorList>
            <person name="Leroy T."/>
            <person name="Anselmetti Y."/>
            <person name="Tilak M.-K."/>
            <person name="Nabholz B."/>
        </authorList>
    </citation>
    <scope>NUCLEOTIDE SEQUENCE</scope>
    <source>
        <strain evidence="2">HGM_15179</strain>
        <tissue evidence="2">Muscle</tissue>
    </source>
</reference>